<dbReference type="EMBL" id="VDUW01000012">
    <property type="protein sequence ID" value="TXL61099.1"/>
    <property type="molecule type" value="Genomic_DNA"/>
</dbReference>
<organism evidence="1 2">
    <name type="scientific">Cerasibacillus terrae</name>
    <dbReference type="NCBI Taxonomy" id="2498845"/>
    <lineage>
        <taxon>Bacteria</taxon>
        <taxon>Bacillati</taxon>
        <taxon>Bacillota</taxon>
        <taxon>Bacilli</taxon>
        <taxon>Bacillales</taxon>
        <taxon>Bacillaceae</taxon>
        <taxon>Cerasibacillus</taxon>
    </lineage>
</organism>
<evidence type="ECO:0000313" key="1">
    <source>
        <dbReference type="EMBL" id="TXL61099.1"/>
    </source>
</evidence>
<dbReference type="AlphaFoldDB" id="A0A5C8NH46"/>
<reference evidence="1 2" key="1">
    <citation type="submission" date="2019-06" db="EMBL/GenBank/DDBJ databases">
        <title>Cerasibacillus sp. nov., isolated from maize field.</title>
        <authorList>
            <person name="Lin S.-Y."/>
            <person name="Tsai C.-F."/>
            <person name="Young C.-C."/>
        </authorList>
    </citation>
    <scope>NUCLEOTIDE SEQUENCE [LARGE SCALE GENOMIC DNA]</scope>
    <source>
        <strain evidence="1 2">CC-CFT480</strain>
    </source>
</reference>
<proteinExistence type="predicted"/>
<keyword evidence="2" id="KW-1185">Reference proteome</keyword>
<evidence type="ECO:0000313" key="2">
    <source>
        <dbReference type="Proteomes" id="UP000321574"/>
    </source>
</evidence>
<name>A0A5C8NH46_9BACI</name>
<sequence length="139" mass="16418">MMEDIDKKLNKLIKLYMTKGVQPSELADNIFLSHYKRISFTKRDNSIVGELLFEEELGSVKFDVILRYYFQGNTVNVIQEESIHGINEIWNRETKETDLINEIVELMRKYYKPGNITRFINSLPNDLATKLKNYYEKTA</sequence>
<comment type="caution">
    <text evidence="1">The sequence shown here is derived from an EMBL/GenBank/DDBJ whole genome shotgun (WGS) entry which is preliminary data.</text>
</comment>
<gene>
    <name evidence="1" type="ORF">FHP05_13520</name>
</gene>
<dbReference type="Proteomes" id="UP000321574">
    <property type="component" value="Unassembled WGS sequence"/>
</dbReference>
<dbReference type="OrthoDB" id="2991052at2"/>
<accession>A0A5C8NH46</accession>
<protein>
    <submittedName>
        <fullName evidence="1">Uncharacterized protein</fullName>
    </submittedName>
</protein>
<dbReference type="RefSeq" id="WP_147669206.1">
    <property type="nucleotide sequence ID" value="NZ_VDUW01000012.1"/>
</dbReference>